<reference evidence="2" key="2">
    <citation type="submission" date="2017-02" db="EMBL/GenBank/DDBJ databases">
        <title>Sunflower complete genome.</title>
        <authorList>
            <person name="Langlade N."/>
            <person name="Munos S."/>
        </authorList>
    </citation>
    <scope>NUCLEOTIDE SEQUENCE [LARGE SCALE GENOMIC DNA]</scope>
    <source>
        <tissue evidence="2">Leaves</tissue>
    </source>
</reference>
<accession>A0A251T8S9</accession>
<dbReference type="EMBL" id="MNCJ02000326">
    <property type="protein sequence ID" value="KAF5780737.1"/>
    <property type="molecule type" value="Genomic_DNA"/>
</dbReference>
<organism evidence="2 3">
    <name type="scientific">Helianthus annuus</name>
    <name type="common">Common sunflower</name>
    <dbReference type="NCBI Taxonomy" id="4232"/>
    <lineage>
        <taxon>Eukaryota</taxon>
        <taxon>Viridiplantae</taxon>
        <taxon>Streptophyta</taxon>
        <taxon>Embryophyta</taxon>
        <taxon>Tracheophyta</taxon>
        <taxon>Spermatophyta</taxon>
        <taxon>Magnoliopsida</taxon>
        <taxon>eudicotyledons</taxon>
        <taxon>Gunneridae</taxon>
        <taxon>Pentapetalae</taxon>
        <taxon>asterids</taxon>
        <taxon>campanulids</taxon>
        <taxon>Asterales</taxon>
        <taxon>Asteraceae</taxon>
        <taxon>Asteroideae</taxon>
        <taxon>Heliantheae alliance</taxon>
        <taxon>Heliantheae</taxon>
        <taxon>Helianthus</taxon>
    </lineage>
</organism>
<dbReference type="Proteomes" id="UP000215914">
    <property type="component" value="Chromosome 11"/>
</dbReference>
<gene>
    <name evidence="2" type="ORF">HannXRQ_Chr11g0331131</name>
    <name evidence="1" type="ORF">HanXRQr2_Chr11g0475411</name>
</gene>
<reference evidence="1" key="3">
    <citation type="submission" date="2020-06" db="EMBL/GenBank/DDBJ databases">
        <title>Helianthus annuus Genome sequencing and assembly Release 2.</title>
        <authorList>
            <person name="Gouzy J."/>
            <person name="Langlade N."/>
            <person name="Munos S."/>
        </authorList>
    </citation>
    <scope>NUCLEOTIDE SEQUENCE</scope>
    <source>
        <tissue evidence="1">Leaves</tissue>
    </source>
</reference>
<proteinExistence type="predicted"/>
<protein>
    <submittedName>
        <fullName evidence="2">Uncharacterized protein</fullName>
    </submittedName>
</protein>
<dbReference type="Gramene" id="mRNA:HanXRQr2_Chr11g0475411">
    <property type="protein sequence ID" value="mRNA:HanXRQr2_Chr11g0475411"/>
    <property type="gene ID" value="HanXRQr2_Chr11g0475411"/>
</dbReference>
<keyword evidence="3" id="KW-1185">Reference proteome</keyword>
<evidence type="ECO:0000313" key="3">
    <source>
        <dbReference type="Proteomes" id="UP000215914"/>
    </source>
</evidence>
<sequence>MKMSINLDVNSMAFRLTRDLEVRYENIRMVAECEVVHGKPLQTIWNYTFGYCRNFRDEQPISVKFLSVEVRYENIRVVAECEVVHGKPLPTI</sequence>
<name>A0A251T8S9_HELAN</name>
<dbReference type="AlphaFoldDB" id="A0A251T8S9"/>
<dbReference type="InParanoid" id="A0A251T8S9"/>
<reference evidence="1 3" key="1">
    <citation type="journal article" date="2017" name="Nature">
        <title>The sunflower genome provides insights into oil metabolism, flowering and Asterid evolution.</title>
        <authorList>
            <person name="Badouin H."/>
            <person name="Gouzy J."/>
            <person name="Grassa C.J."/>
            <person name="Murat F."/>
            <person name="Staton S.E."/>
            <person name="Cottret L."/>
            <person name="Lelandais-Briere C."/>
            <person name="Owens G.L."/>
            <person name="Carrere S."/>
            <person name="Mayjonade B."/>
            <person name="Legrand L."/>
            <person name="Gill N."/>
            <person name="Kane N.C."/>
            <person name="Bowers J.E."/>
            <person name="Hubner S."/>
            <person name="Bellec A."/>
            <person name="Berard A."/>
            <person name="Berges H."/>
            <person name="Blanchet N."/>
            <person name="Boniface M.C."/>
            <person name="Brunel D."/>
            <person name="Catrice O."/>
            <person name="Chaidir N."/>
            <person name="Claudel C."/>
            <person name="Donnadieu C."/>
            <person name="Faraut T."/>
            <person name="Fievet G."/>
            <person name="Helmstetter N."/>
            <person name="King M."/>
            <person name="Knapp S.J."/>
            <person name="Lai Z."/>
            <person name="Le Paslier M.C."/>
            <person name="Lippi Y."/>
            <person name="Lorenzon L."/>
            <person name="Mandel J.R."/>
            <person name="Marage G."/>
            <person name="Marchand G."/>
            <person name="Marquand E."/>
            <person name="Bret-Mestries E."/>
            <person name="Morien E."/>
            <person name="Nambeesan S."/>
            <person name="Nguyen T."/>
            <person name="Pegot-Espagnet P."/>
            <person name="Pouilly N."/>
            <person name="Raftis F."/>
            <person name="Sallet E."/>
            <person name="Schiex T."/>
            <person name="Thomas J."/>
            <person name="Vandecasteele C."/>
            <person name="Vares D."/>
            <person name="Vear F."/>
            <person name="Vautrin S."/>
            <person name="Crespi M."/>
            <person name="Mangin B."/>
            <person name="Burke J.M."/>
            <person name="Salse J."/>
            <person name="Munos S."/>
            <person name="Vincourt P."/>
            <person name="Rieseberg L.H."/>
            <person name="Langlade N.B."/>
        </authorList>
    </citation>
    <scope>NUCLEOTIDE SEQUENCE [LARGE SCALE GENOMIC DNA]</scope>
    <source>
        <strain evidence="3">cv. SF193</strain>
        <tissue evidence="1">Leaves</tissue>
    </source>
</reference>
<dbReference type="EMBL" id="CM007900">
    <property type="protein sequence ID" value="OTG07498.1"/>
    <property type="molecule type" value="Genomic_DNA"/>
</dbReference>
<evidence type="ECO:0000313" key="1">
    <source>
        <dbReference type="EMBL" id="KAF5780737.1"/>
    </source>
</evidence>
<evidence type="ECO:0000313" key="2">
    <source>
        <dbReference type="EMBL" id="OTG07498.1"/>
    </source>
</evidence>